<sequence>MFTHDRLFYHTLKRIIETQYKSSEWLFGGIYINDSITPNEPNYVPDNKTKIEKIEDAYKCHDYFLCGTLLRQECERCLEELLPDSYRVKEDPRTRISSPKNLDEQIASLEEFCRLEKIDYAPFKDLKSYKDLFLNSTAHNDITSPFYRNEVKICKQAITLLTQINRAKIIKCKQDFYFEYQSLDGKNCLVSMRRREPIKLLEYNGQQRISYYSKCEIRKMVVDGTNTVLNEGFNSIYQAYFYVCQNYNCPSNLVLLDILKDRDGYLKDKI</sequence>
<dbReference type="OrthoDB" id="1023918at2"/>
<comment type="caution">
    <text evidence="1">The sequence shown here is derived from an EMBL/GenBank/DDBJ whole genome shotgun (WGS) entry which is preliminary data.</text>
</comment>
<evidence type="ECO:0000313" key="1">
    <source>
        <dbReference type="EMBL" id="EDY96076.1"/>
    </source>
</evidence>
<dbReference type="GeneID" id="43184440"/>
<dbReference type="AlphaFoldDB" id="B5CXE1"/>
<accession>B5CXE1</accession>
<organism evidence="1 2">
    <name type="scientific">Phocaeicola plebeius (strain DSM 17135 / JCM 12973 / CCUG 54634 / M2)</name>
    <name type="common">Bacteroides plebeius</name>
    <dbReference type="NCBI Taxonomy" id="484018"/>
    <lineage>
        <taxon>Bacteria</taxon>
        <taxon>Pseudomonadati</taxon>
        <taxon>Bacteroidota</taxon>
        <taxon>Bacteroidia</taxon>
        <taxon>Bacteroidales</taxon>
        <taxon>Bacteroidaceae</taxon>
        <taxon>Phocaeicola</taxon>
    </lineage>
</organism>
<proteinExistence type="predicted"/>
<dbReference type="Proteomes" id="UP000003452">
    <property type="component" value="Unassembled WGS sequence"/>
</dbReference>
<evidence type="ECO:0000313" key="2">
    <source>
        <dbReference type="Proteomes" id="UP000003452"/>
    </source>
</evidence>
<reference evidence="1 2" key="2">
    <citation type="submission" date="2008-08" db="EMBL/GenBank/DDBJ databases">
        <authorList>
            <person name="Fulton L."/>
            <person name="Clifton S."/>
            <person name="Fulton B."/>
            <person name="Xu J."/>
            <person name="Minx P."/>
            <person name="Pepin K.H."/>
            <person name="Johnson M."/>
            <person name="Thiruvilangam P."/>
            <person name="Bhonagiri V."/>
            <person name="Nash W.E."/>
            <person name="Mardis E.R."/>
            <person name="Wilson R.K."/>
        </authorList>
    </citation>
    <scope>NUCLEOTIDE SEQUENCE [LARGE SCALE GENOMIC DNA]</scope>
    <source>
        <strain evidence="2">DSM 17135 / JCM 12973 / M2</strain>
    </source>
</reference>
<dbReference type="RefSeq" id="WP_007560348.1">
    <property type="nucleotide sequence ID" value="NZ_DS990127.1"/>
</dbReference>
<dbReference type="HOGENOM" id="CLU_1029191_0_0_10"/>
<gene>
    <name evidence="1" type="ORF">BACPLE_01382</name>
</gene>
<dbReference type="EMBL" id="ABQC02000016">
    <property type="protein sequence ID" value="EDY96076.1"/>
    <property type="molecule type" value="Genomic_DNA"/>
</dbReference>
<reference evidence="1 2" key="1">
    <citation type="submission" date="2008-08" db="EMBL/GenBank/DDBJ databases">
        <title>Draft genome sequence of Bacteroides plebeius (DSM 17135).</title>
        <authorList>
            <person name="Sudarsanam P."/>
            <person name="Ley R."/>
            <person name="Guruge J."/>
            <person name="Turnbaugh P.J."/>
            <person name="Mahowald M."/>
            <person name="Liep D."/>
            <person name="Gordon J."/>
        </authorList>
    </citation>
    <scope>NUCLEOTIDE SEQUENCE [LARGE SCALE GENOMIC DNA]</scope>
    <source>
        <strain evidence="2">DSM 17135 / JCM 12973 / M2</strain>
    </source>
</reference>
<dbReference type="eggNOG" id="COG1195">
    <property type="taxonomic scope" value="Bacteria"/>
</dbReference>
<name>B5CXE1_PHOPM</name>
<protein>
    <submittedName>
        <fullName evidence="1">Uncharacterized protein</fullName>
    </submittedName>
</protein>